<evidence type="ECO:0000313" key="10">
    <source>
        <dbReference type="Proteomes" id="UP000202922"/>
    </source>
</evidence>
<feature type="active site" description="Nucleophile" evidence="7">
    <location>
        <position position="153"/>
    </location>
</feature>
<dbReference type="RefSeq" id="WP_093965254.1">
    <property type="nucleotide sequence ID" value="NZ_FXYE01000001.1"/>
</dbReference>
<keyword evidence="4 7" id="KW-0133">Cell shape</keyword>
<dbReference type="GO" id="GO:0008360">
    <property type="term" value="P:regulation of cell shape"/>
    <property type="evidence" value="ECO:0007669"/>
    <property type="project" value="UniProtKB-UniRule"/>
</dbReference>
<evidence type="ECO:0000256" key="5">
    <source>
        <dbReference type="ARBA" id="ARBA00022984"/>
    </source>
</evidence>
<dbReference type="InterPro" id="IPR005490">
    <property type="entry name" value="LD_TPept_cat_dom"/>
</dbReference>
<dbReference type="Proteomes" id="UP000202922">
    <property type="component" value="Unassembled WGS sequence"/>
</dbReference>
<evidence type="ECO:0000256" key="2">
    <source>
        <dbReference type="ARBA" id="ARBA00005992"/>
    </source>
</evidence>
<dbReference type="GO" id="GO:0009252">
    <property type="term" value="P:peptidoglycan biosynthetic process"/>
    <property type="evidence" value="ECO:0007669"/>
    <property type="project" value="UniProtKB-UniPathway"/>
</dbReference>
<evidence type="ECO:0000256" key="1">
    <source>
        <dbReference type="ARBA" id="ARBA00004752"/>
    </source>
</evidence>
<dbReference type="EMBL" id="FXYE01000001">
    <property type="protein sequence ID" value="SMX30794.1"/>
    <property type="molecule type" value="Genomic_DNA"/>
</dbReference>
<evidence type="ECO:0000256" key="3">
    <source>
        <dbReference type="ARBA" id="ARBA00022679"/>
    </source>
</evidence>
<dbReference type="PANTHER" id="PTHR36699">
    <property type="entry name" value="LD-TRANSPEPTIDASE"/>
    <property type="match status" value="1"/>
</dbReference>
<dbReference type="GO" id="GO:0016740">
    <property type="term" value="F:transferase activity"/>
    <property type="evidence" value="ECO:0007669"/>
    <property type="project" value="UniProtKB-KW"/>
</dbReference>
<feature type="domain" description="L,D-TPase catalytic" evidence="8">
    <location>
        <begin position="43"/>
        <end position="177"/>
    </location>
</feature>
<dbReference type="GO" id="GO:0004180">
    <property type="term" value="F:carboxypeptidase activity"/>
    <property type="evidence" value="ECO:0007669"/>
    <property type="project" value="UniProtKB-ARBA"/>
</dbReference>
<keyword evidence="3" id="KW-0808">Transferase</keyword>
<dbReference type="CDD" id="cd16913">
    <property type="entry name" value="YkuD_like"/>
    <property type="match status" value="1"/>
</dbReference>
<keyword evidence="5 7" id="KW-0573">Peptidoglycan synthesis</keyword>
<evidence type="ECO:0000259" key="8">
    <source>
        <dbReference type="PROSITE" id="PS52029"/>
    </source>
</evidence>
<accession>A0A238JKR1</accession>
<evidence type="ECO:0000256" key="6">
    <source>
        <dbReference type="ARBA" id="ARBA00023316"/>
    </source>
</evidence>
<comment type="pathway">
    <text evidence="1 7">Cell wall biogenesis; peptidoglycan biosynthesis.</text>
</comment>
<sequence length="178" mass="19368">MTKLLGRLFSALTLVTLLVAGAIYLQSRLPPPPPLAPITGQIDKILIEKANRRMTLFQNGTPVREYKIALGFAPAGHKTEQGDGRTPEGVYKIDRRNPRSKYHLSLGLDYPRAQDRQQAAARGVDPGGDIFIHGQPNGLGRIATLPNDWTAGCIAVANEVINEIWAATPVGTEVEIRP</sequence>
<dbReference type="PANTHER" id="PTHR36699:SF1">
    <property type="entry name" value="L,D-TRANSPEPTIDASE YAFK-RELATED"/>
    <property type="match status" value="1"/>
</dbReference>
<dbReference type="PROSITE" id="PS52029">
    <property type="entry name" value="LD_TPASE"/>
    <property type="match status" value="1"/>
</dbReference>
<feature type="active site" description="Proton donor/acceptor" evidence="7">
    <location>
        <position position="133"/>
    </location>
</feature>
<protein>
    <submittedName>
        <fullName evidence="9">L,D-transpeptidase catalytic domain</fullName>
    </submittedName>
</protein>
<dbReference type="Gene3D" id="2.40.440.10">
    <property type="entry name" value="L,D-transpeptidase catalytic domain-like"/>
    <property type="match status" value="1"/>
</dbReference>
<keyword evidence="6 7" id="KW-0961">Cell wall biogenesis/degradation</keyword>
<dbReference type="Pfam" id="PF03734">
    <property type="entry name" value="YkuD"/>
    <property type="match status" value="1"/>
</dbReference>
<dbReference type="SUPFAM" id="SSF141523">
    <property type="entry name" value="L,D-transpeptidase catalytic domain-like"/>
    <property type="match status" value="1"/>
</dbReference>
<organism evidence="9 10">
    <name type="scientific">Actibacterium lipolyticum</name>
    <dbReference type="NCBI Taxonomy" id="1524263"/>
    <lineage>
        <taxon>Bacteria</taxon>
        <taxon>Pseudomonadati</taxon>
        <taxon>Pseudomonadota</taxon>
        <taxon>Alphaproteobacteria</taxon>
        <taxon>Rhodobacterales</taxon>
        <taxon>Roseobacteraceae</taxon>
        <taxon>Actibacterium</taxon>
    </lineage>
</organism>
<comment type="similarity">
    <text evidence="2">Belongs to the YkuD family.</text>
</comment>
<gene>
    <name evidence="9" type="ORF">COL8621_00123</name>
</gene>
<reference evidence="10" key="1">
    <citation type="submission" date="2017-05" db="EMBL/GenBank/DDBJ databases">
        <authorList>
            <person name="Rodrigo-Torres L."/>
            <person name="Arahal R. D."/>
            <person name="Lucena T."/>
        </authorList>
    </citation>
    <scope>NUCLEOTIDE SEQUENCE [LARGE SCALE GENOMIC DNA]</scope>
    <source>
        <strain evidence="10">CECT 8621</strain>
    </source>
</reference>
<dbReference type="UniPathway" id="UPA00219"/>
<keyword evidence="10" id="KW-1185">Reference proteome</keyword>
<dbReference type="AlphaFoldDB" id="A0A238JKR1"/>
<evidence type="ECO:0000256" key="7">
    <source>
        <dbReference type="PROSITE-ProRule" id="PRU01373"/>
    </source>
</evidence>
<name>A0A238JKR1_9RHOB</name>
<dbReference type="GO" id="GO:0071555">
    <property type="term" value="P:cell wall organization"/>
    <property type="evidence" value="ECO:0007669"/>
    <property type="project" value="UniProtKB-UniRule"/>
</dbReference>
<dbReference type="InterPro" id="IPR038063">
    <property type="entry name" value="Transpep_catalytic_dom"/>
</dbReference>
<dbReference type="OrthoDB" id="9809748at2"/>
<evidence type="ECO:0000256" key="4">
    <source>
        <dbReference type="ARBA" id="ARBA00022960"/>
    </source>
</evidence>
<evidence type="ECO:0000313" key="9">
    <source>
        <dbReference type="EMBL" id="SMX30794.1"/>
    </source>
</evidence>
<proteinExistence type="inferred from homology"/>